<protein>
    <recommendedName>
        <fullName evidence="1">Kazal-like domain-containing protein</fullName>
    </recommendedName>
</protein>
<dbReference type="InParanoid" id="A0A7R8UQ84"/>
<dbReference type="EMBL" id="LR899011">
    <property type="protein sequence ID" value="CAD7084926.1"/>
    <property type="molecule type" value="Genomic_DNA"/>
</dbReference>
<gene>
    <name evidence="2" type="ORF">HERILL_LOCUS7798</name>
</gene>
<evidence type="ECO:0000259" key="1">
    <source>
        <dbReference type="PROSITE" id="PS51465"/>
    </source>
</evidence>
<evidence type="ECO:0000313" key="2">
    <source>
        <dbReference type="EMBL" id="CAD7084926.1"/>
    </source>
</evidence>
<sequence>MTATYVCTIIRDIGGDFEATTAIVSCKSLDPCALRCNATIDEPVCVYNGGKYQLFKNNCFLLRSSCGTKSRDWEKRPDIECRGRKKQASNCQMDCPKTHDPVCGTDEIRSKIFRNRCYMNVTMCDIKKDLRE</sequence>
<dbReference type="PROSITE" id="PS51465">
    <property type="entry name" value="KAZAL_2"/>
    <property type="match status" value="1"/>
</dbReference>
<evidence type="ECO:0000313" key="3">
    <source>
        <dbReference type="Proteomes" id="UP000594454"/>
    </source>
</evidence>
<organism evidence="2 3">
    <name type="scientific">Hermetia illucens</name>
    <name type="common">Black soldier fly</name>
    <dbReference type="NCBI Taxonomy" id="343691"/>
    <lineage>
        <taxon>Eukaryota</taxon>
        <taxon>Metazoa</taxon>
        <taxon>Ecdysozoa</taxon>
        <taxon>Arthropoda</taxon>
        <taxon>Hexapoda</taxon>
        <taxon>Insecta</taxon>
        <taxon>Pterygota</taxon>
        <taxon>Neoptera</taxon>
        <taxon>Endopterygota</taxon>
        <taxon>Diptera</taxon>
        <taxon>Brachycera</taxon>
        <taxon>Stratiomyomorpha</taxon>
        <taxon>Stratiomyidae</taxon>
        <taxon>Hermetiinae</taxon>
        <taxon>Hermetia</taxon>
    </lineage>
</organism>
<dbReference type="Pfam" id="PF07648">
    <property type="entry name" value="Kazal_2"/>
    <property type="match status" value="2"/>
</dbReference>
<keyword evidence="3" id="KW-1185">Reference proteome</keyword>
<dbReference type="FunCoup" id="A0A7R8UQ84">
    <property type="interactions" value="75"/>
</dbReference>
<dbReference type="Proteomes" id="UP000594454">
    <property type="component" value="Chromosome 3"/>
</dbReference>
<reference evidence="2 3" key="1">
    <citation type="submission" date="2020-11" db="EMBL/GenBank/DDBJ databases">
        <authorList>
            <person name="Wallbank WR R."/>
            <person name="Pardo Diaz C."/>
            <person name="Kozak K."/>
            <person name="Martin S."/>
            <person name="Jiggins C."/>
            <person name="Moest M."/>
            <person name="Warren A I."/>
            <person name="Generalovic N T."/>
            <person name="Byers J.R.P. K."/>
            <person name="Montejo-Kovacevich G."/>
            <person name="Yen C E."/>
        </authorList>
    </citation>
    <scope>NUCLEOTIDE SEQUENCE [LARGE SCALE GENOMIC DNA]</scope>
</reference>
<name>A0A7R8UQ84_HERIL</name>
<proteinExistence type="predicted"/>
<dbReference type="InterPro" id="IPR002350">
    <property type="entry name" value="Kazal_dom"/>
</dbReference>
<dbReference type="AlphaFoldDB" id="A0A7R8UQ84"/>
<dbReference type="InterPro" id="IPR036058">
    <property type="entry name" value="Kazal_dom_sf"/>
</dbReference>
<feature type="domain" description="Kazal-like" evidence="1">
    <location>
        <begin position="85"/>
        <end position="132"/>
    </location>
</feature>
<dbReference type="Gene3D" id="3.30.60.30">
    <property type="match status" value="2"/>
</dbReference>
<dbReference type="SUPFAM" id="SSF100895">
    <property type="entry name" value="Kazal-type serine protease inhibitors"/>
    <property type="match status" value="1"/>
</dbReference>
<accession>A0A7R8UQ84</accession>
<dbReference type="CDD" id="cd00104">
    <property type="entry name" value="KAZAL_FS"/>
    <property type="match status" value="1"/>
</dbReference>
<dbReference type="OrthoDB" id="126772at2759"/>